<protein>
    <submittedName>
        <fullName evidence="2">Uncharacterized protein</fullName>
    </submittedName>
</protein>
<organism evidence="2 3">
    <name type="scientific">Liquidambar formosana</name>
    <name type="common">Formosan gum</name>
    <dbReference type="NCBI Taxonomy" id="63359"/>
    <lineage>
        <taxon>Eukaryota</taxon>
        <taxon>Viridiplantae</taxon>
        <taxon>Streptophyta</taxon>
        <taxon>Embryophyta</taxon>
        <taxon>Tracheophyta</taxon>
        <taxon>Spermatophyta</taxon>
        <taxon>Magnoliopsida</taxon>
        <taxon>eudicotyledons</taxon>
        <taxon>Gunneridae</taxon>
        <taxon>Pentapetalae</taxon>
        <taxon>Saxifragales</taxon>
        <taxon>Altingiaceae</taxon>
        <taxon>Liquidambar</taxon>
    </lineage>
</organism>
<reference evidence="2 3" key="1">
    <citation type="journal article" date="2024" name="Plant J.">
        <title>Genome sequences and population genomics reveal climatic adaptation and genomic divergence between two closely related sweetgum species.</title>
        <authorList>
            <person name="Xu W.Q."/>
            <person name="Ren C.Q."/>
            <person name="Zhang X.Y."/>
            <person name="Comes H.P."/>
            <person name="Liu X.H."/>
            <person name="Li Y.G."/>
            <person name="Kettle C.J."/>
            <person name="Jalonen R."/>
            <person name="Gaisberger H."/>
            <person name="Ma Y.Z."/>
            <person name="Qiu Y.X."/>
        </authorList>
    </citation>
    <scope>NUCLEOTIDE SEQUENCE [LARGE SCALE GENOMIC DNA]</scope>
    <source>
        <strain evidence="2">Hangzhou</strain>
    </source>
</reference>
<accession>A0AAP0WZR2</accession>
<proteinExistence type="predicted"/>
<dbReference type="EMBL" id="JBBPBK010000008">
    <property type="protein sequence ID" value="KAK9280703.1"/>
    <property type="molecule type" value="Genomic_DNA"/>
</dbReference>
<evidence type="ECO:0000313" key="2">
    <source>
        <dbReference type="EMBL" id="KAK9280703.1"/>
    </source>
</evidence>
<feature type="region of interest" description="Disordered" evidence="1">
    <location>
        <begin position="1"/>
        <end position="22"/>
    </location>
</feature>
<dbReference type="AlphaFoldDB" id="A0AAP0WZR2"/>
<dbReference type="Proteomes" id="UP001415857">
    <property type="component" value="Unassembled WGS sequence"/>
</dbReference>
<evidence type="ECO:0000313" key="3">
    <source>
        <dbReference type="Proteomes" id="UP001415857"/>
    </source>
</evidence>
<keyword evidence="3" id="KW-1185">Reference proteome</keyword>
<gene>
    <name evidence="2" type="ORF">L1049_014401</name>
</gene>
<comment type="caution">
    <text evidence="2">The sequence shown here is derived from an EMBL/GenBank/DDBJ whole genome shotgun (WGS) entry which is preliminary data.</text>
</comment>
<evidence type="ECO:0000256" key="1">
    <source>
        <dbReference type="SAM" id="MobiDB-lite"/>
    </source>
</evidence>
<name>A0AAP0WZR2_LIQFO</name>
<feature type="compositionally biased region" description="Basic and acidic residues" evidence="1">
    <location>
        <begin position="1"/>
        <end position="17"/>
    </location>
</feature>
<sequence length="83" mass="9255">MRIRQLERFRKANEKSEAANGATAIEKKSEIIKGSGHAALPTSFSNTCTARLTEDNVRQVLADARIEASFHSSFDFLLEFIIV</sequence>